<gene>
    <name evidence="1" type="ORF">NV36_12510</name>
</gene>
<dbReference type="Pfam" id="PF04299">
    <property type="entry name" value="FMN_bind_2"/>
    <property type="match status" value="1"/>
</dbReference>
<evidence type="ECO:0000313" key="2">
    <source>
        <dbReference type="Proteomes" id="UP000030140"/>
    </source>
</evidence>
<dbReference type="AlphaFoldDB" id="A0A0A2GYF3"/>
<dbReference type="RefSeq" id="WP_035327748.1">
    <property type="nucleotide sequence ID" value="NZ_CP015125.1"/>
</dbReference>
<dbReference type="PANTHER" id="PTHR35802">
    <property type="entry name" value="PROTEASE SYNTHASE AND SPORULATION PROTEIN PAI 2"/>
    <property type="match status" value="1"/>
</dbReference>
<comment type="caution">
    <text evidence="1">The sequence shown here is derived from an EMBL/GenBank/DDBJ whole genome shotgun (WGS) entry which is preliminary data.</text>
</comment>
<evidence type="ECO:0000313" key="1">
    <source>
        <dbReference type="EMBL" id="KGO07578.1"/>
    </source>
</evidence>
<dbReference type="EMBL" id="JSAQ01000001">
    <property type="protein sequence ID" value="KGO07578.1"/>
    <property type="molecule type" value="Genomic_DNA"/>
</dbReference>
<organism evidence="1 2">
    <name type="scientific">Dokdonia donghaensis DSW-1</name>
    <dbReference type="NCBI Taxonomy" id="1300343"/>
    <lineage>
        <taxon>Bacteria</taxon>
        <taxon>Pseudomonadati</taxon>
        <taxon>Bacteroidota</taxon>
        <taxon>Flavobacteriia</taxon>
        <taxon>Flavobacteriales</taxon>
        <taxon>Flavobacteriaceae</taxon>
        <taxon>Dokdonia</taxon>
    </lineage>
</organism>
<dbReference type="GO" id="GO:0008233">
    <property type="term" value="F:peptidase activity"/>
    <property type="evidence" value="ECO:0007669"/>
    <property type="project" value="UniProtKB-KW"/>
</dbReference>
<keyword evidence="2" id="KW-1185">Reference proteome</keyword>
<dbReference type="PATRIC" id="fig|1300343.5.peg.1390"/>
<dbReference type="KEGG" id="ddo:I597_1380"/>
<dbReference type="PIRSF" id="PIRSF010372">
    <property type="entry name" value="PaiB"/>
    <property type="match status" value="1"/>
</dbReference>
<dbReference type="SUPFAM" id="SSF50475">
    <property type="entry name" value="FMN-binding split barrel"/>
    <property type="match status" value="1"/>
</dbReference>
<dbReference type="Proteomes" id="UP000030140">
    <property type="component" value="Unassembled WGS sequence"/>
</dbReference>
<reference evidence="1 2" key="1">
    <citation type="submission" date="2014-10" db="EMBL/GenBank/DDBJ databases">
        <title>Draft genome sequence of the proteorhodopsin-containing marine bacterium Dokdonia donghaensis.</title>
        <authorList>
            <person name="Gomez-Consarnau L."/>
            <person name="Gonzalez J.M."/>
            <person name="Riedel T."/>
            <person name="Jaenicke S."/>
            <person name="Wagner-Doebler I."/>
            <person name="Fuhrman J.A."/>
        </authorList>
    </citation>
    <scope>NUCLEOTIDE SEQUENCE [LARGE SCALE GENOMIC DNA]</scope>
    <source>
        <strain evidence="1 2">DSW-1</strain>
    </source>
</reference>
<dbReference type="InterPro" id="IPR007396">
    <property type="entry name" value="TR_PAI2-type"/>
</dbReference>
<name>A0A0A2GYF3_9FLAO</name>
<dbReference type="Gene3D" id="2.30.110.10">
    <property type="entry name" value="Electron Transport, Fmn-binding Protein, Chain A"/>
    <property type="match status" value="1"/>
</dbReference>
<proteinExistence type="predicted"/>
<keyword evidence="1" id="KW-0645">Protease</keyword>
<dbReference type="GO" id="GO:0006508">
    <property type="term" value="P:proteolysis"/>
    <property type="evidence" value="ECO:0007669"/>
    <property type="project" value="UniProtKB-KW"/>
</dbReference>
<keyword evidence="1" id="KW-0378">Hydrolase</keyword>
<sequence length="205" mass="23046">MYIPDIYKNEDPEEIRSFLKENAFGILVTNLDGKSCATHIPLELSKRPDGTEIIHAHISKMNEQVAHLNNGAEALCIFNGPHSYISASWYDFEEVSTWNYTAVQVRGNVSLLDKEGTYKSIKALMDKYEAPQKNPIDMDALSEKTLRQINGVVAFEIEITSIEAVKKMSQNRNDKNHAAVVSSLRENGTPNDKAVADEMECLRNK</sequence>
<dbReference type="OrthoDB" id="9794948at2"/>
<accession>A0A0A2GYF3</accession>
<protein>
    <submittedName>
        <fullName evidence="1">Protease</fullName>
    </submittedName>
</protein>
<dbReference type="InterPro" id="IPR012349">
    <property type="entry name" value="Split_barrel_FMN-bd"/>
</dbReference>
<dbReference type="PANTHER" id="PTHR35802:SF1">
    <property type="entry name" value="PROTEASE SYNTHASE AND SPORULATION PROTEIN PAI 2"/>
    <property type="match status" value="1"/>
</dbReference>